<keyword evidence="2" id="KW-1185">Reference proteome</keyword>
<dbReference type="AlphaFoldDB" id="A0AAJ4UVG1"/>
<dbReference type="EMBL" id="RJJC01000001">
    <property type="protein sequence ID" value="RNJ25958.1"/>
    <property type="molecule type" value="Genomic_DNA"/>
</dbReference>
<evidence type="ECO:0000313" key="2">
    <source>
        <dbReference type="Proteomes" id="UP000270581"/>
    </source>
</evidence>
<gene>
    <name evidence="1" type="ORF">Nmn1133_04170</name>
</gene>
<sequence length="119" mass="13380">MTSSDIDPPDDLPERLITAIEDRSDSELRVIIDYAQQLLREHPSITDAIESCPGKELALVKDHGAYTIAVVERPDETGEARGPFAYRVRWEPHIDDEGGRYKWHYLGKVNEDAGGDSDD</sequence>
<organism evidence="1 2">
    <name type="scientific">Halosegnis longus</name>
    <dbReference type="NCBI Taxonomy" id="2216012"/>
    <lineage>
        <taxon>Archaea</taxon>
        <taxon>Methanobacteriati</taxon>
        <taxon>Methanobacteriota</taxon>
        <taxon>Stenosarchaea group</taxon>
        <taxon>Halobacteria</taxon>
        <taxon>Halobacteriales</taxon>
        <taxon>Natronomonadaceae</taxon>
        <taxon>Halosegnis</taxon>
    </lineage>
</organism>
<comment type="caution">
    <text evidence="1">The sequence shown here is derived from an EMBL/GenBank/DDBJ whole genome shotgun (WGS) entry which is preliminary data.</text>
</comment>
<dbReference type="RefSeq" id="WP_075938242.1">
    <property type="nucleotide sequence ID" value="NZ_BDJH01000002.1"/>
</dbReference>
<name>A0AAJ4UVG1_9EURY</name>
<accession>A0AAJ4UVG1</accession>
<dbReference type="Proteomes" id="UP000270581">
    <property type="component" value="Unassembled WGS sequence"/>
</dbReference>
<evidence type="ECO:0000313" key="1">
    <source>
        <dbReference type="EMBL" id="RNJ25958.1"/>
    </source>
</evidence>
<protein>
    <submittedName>
        <fullName evidence="1">Uncharacterized protein</fullName>
    </submittedName>
</protein>
<proteinExistence type="predicted"/>
<reference evidence="1 2" key="1">
    <citation type="submission" date="2018-11" db="EMBL/GenBank/DDBJ databases">
        <title>Genome sequences of Natronomonas sp. CBA1133.</title>
        <authorList>
            <person name="Roh S.W."/>
            <person name="Cha I.-T."/>
        </authorList>
    </citation>
    <scope>NUCLEOTIDE SEQUENCE [LARGE SCALE GENOMIC DNA]</scope>
    <source>
        <strain evidence="1 2">CBA1133</strain>
    </source>
</reference>